<evidence type="ECO:0000313" key="3">
    <source>
        <dbReference type="Proteomes" id="UP000624244"/>
    </source>
</evidence>
<name>A0A8H5ZDG4_COCSA</name>
<comment type="caution">
    <text evidence="2">The sequence shown here is derived from an EMBL/GenBank/DDBJ whole genome shotgun (WGS) entry which is preliminary data.</text>
</comment>
<sequence length="134" mass="14792">MRLPLYKDIRCIFNYFYRSRGNSPYDAVFSPSPRDYSPIIARTTITTWQILTSCPFYLKAFVMYSRSALNAAFCTNNCAAVLRGEKKFTAFAGCVSIAISRMGGGRKRLSNSPSSGNQRGRPAAGGAENPLLVE</sequence>
<reference evidence="2" key="1">
    <citation type="submission" date="2019-11" db="EMBL/GenBank/DDBJ databases">
        <title>Bipolaris sorokiniana Genome sequencing.</title>
        <authorList>
            <person name="Wang H."/>
        </authorList>
    </citation>
    <scope>NUCLEOTIDE SEQUENCE</scope>
</reference>
<dbReference type="AlphaFoldDB" id="A0A8H5ZDG4"/>
<protein>
    <submittedName>
        <fullName evidence="2">Uncharacterized protein</fullName>
    </submittedName>
</protein>
<proteinExistence type="predicted"/>
<accession>A0A8H5ZDG4</accession>
<dbReference type="EMBL" id="WNKQ01000017">
    <property type="protein sequence ID" value="KAF5845878.1"/>
    <property type="molecule type" value="Genomic_DNA"/>
</dbReference>
<evidence type="ECO:0000256" key="1">
    <source>
        <dbReference type="SAM" id="MobiDB-lite"/>
    </source>
</evidence>
<evidence type="ECO:0000313" key="2">
    <source>
        <dbReference type="EMBL" id="KAF5845878.1"/>
    </source>
</evidence>
<dbReference type="Proteomes" id="UP000624244">
    <property type="component" value="Unassembled WGS sequence"/>
</dbReference>
<feature type="region of interest" description="Disordered" evidence="1">
    <location>
        <begin position="104"/>
        <end position="134"/>
    </location>
</feature>
<gene>
    <name evidence="2" type="ORF">GGP41_008385</name>
</gene>
<organism evidence="2 3">
    <name type="scientific">Cochliobolus sativus</name>
    <name type="common">Common root rot and spot blotch fungus</name>
    <name type="synonym">Bipolaris sorokiniana</name>
    <dbReference type="NCBI Taxonomy" id="45130"/>
    <lineage>
        <taxon>Eukaryota</taxon>
        <taxon>Fungi</taxon>
        <taxon>Dikarya</taxon>
        <taxon>Ascomycota</taxon>
        <taxon>Pezizomycotina</taxon>
        <taxon>Dothideomycetes</taxon>
        <taxon>Pleosporomycetidae</taxon>
        <taxon>Pleosporales</taxon>
        <taxon>Pleosporineae</taxon>
        <taxon>Pleosporaceae</taxon>
        <taxon>Bipolaris</taxon>
    </lineage>
</organism>